<dbReference type="Pfam" id="PF00889">
    <property type="entry name" value="EF_TS"/>
    <property type="match status" value="1"/>
</dbReference>
<dbReference type="AlphaFoldDB" id="A0A2M7XFN2"/>
<dbReference type="CDD" id="cd14275">
    <property type="entry name" value="UBA_EF-Ts"/>
    <property type="match status" value="1"/>
</dbReference>
<evidence type="ECO:0000313" key="7">
    <source>
        <dbReference type="EMBL" id="PJA46683.1"/>
    </source>
</evidence>
<dbReference type="FunFam" id="1.10.286.20:FF:000001">
    <property type="entry name" value="Elongation factor Ts"/>
    <property type="match status" value="1"/>
</dbReference>
<dbReference type="InterPro" id="IPR014039">
    <property type="entry name" value="Transl_elong_EFTs/EF1B_dimer"/>
</dbReference>
<comment type="subcellular location">
    <subcellularLocation>
        <location evidence="5">Cytoplasm</location>
    </subcellularLocation>
</comment>
<sequence length="197" mass="21973">MEIKAADVARLRQVTGVGMMEAKKALTISEGDFDKAIDHLRTTGSAKAAKKADRTTSEGRVHTYTHGNGKIGVSVELLCETDFVARNEAFITFCADIAMHIAAMSPLYSHVEDVPEEVVEKEREIIKGLLLNEGKPEEMIEKITEGKINKYYEEVVLMKQKFIKDEDLTIEALIEQKILSLGENIQLGRFSRFQIGG</sequence>
<reference evidence="8" key="1">
    <citation type="submission" date="2017-09" db="EMBL/GenBank/DDBJ databases">
        <title>Depth-based differentiation of microbial function through sediment-hosted aquifers and enrichment of novel symbionts in the deep terrestrial subsurface.</title>
        <authorList>
            <person name="Probst A.J."/>
            <person name="Ladd B."/>
            <person name="Jarett J.K."/>
            <person name="Geller-Mcgrath D.E."/>
            <person name="Sieber C.M.K."/>
            <person name="Emerson J.B."/>
            <person name="Anantharaman K."/>
            <person name="Thomas B.C."/>
            <person name="Malmstrom R."/>
            <person name="Stieglmeier M."/>
            <person name="Klingl A."/>
            <person name="Woyke T."/>
            <person name="Ryan C.M."/>
            <person name="Banfield J.F."/>
        </authorList>
    </citation>
    <scope>NUCLEOTIDE SEQUENCE [LARGE SCALE GENOMIC DNA]</scope>
</reference>
<dbReference type="InterPro" id="IPR036402">
    <property type="entry name" value="EF-Ts_dimer_sf"/>
</dbReference>
<keyword evidence="5" id="KW-0963">Cytoplasm</keyword>
<comment type="function">
    <text evidence="5">Associates with the EF-Tu.GDP complex and induces the exchange of GDP to GTP. It remains bound to the aminoacyl-tRNA.EF-Tu.GTP complex up to the GTP hydrolysis stage on the ribosome.</text>
</comment>
<dbReference type="GO" id="GO:0003746">
    <property type="term" value="F:translation elongation factor activity"/>
    <property type="evidence" value="ECO:0007669"/>
    <property type="project" value="UniProtKB-UniRule"/>
</dbReference>
<dbReference type="InterPro" id="IPR001816">
    <property type="entry name" value="Transl_elong_EFTs/EF1B"/>
</dbReference>
<accession>A0A2M7XFN2</accession>
<evidence type="ECO:0000256" key="4">
    <source>
        <dbReference type="ARBA" id="ARBA00022917"/>
    </source>
</evidence>
<dbReference type="InterPro" id="IPR009060">
    <property type="entry name" value="UBA-like_sf"/>
</dbReference>
<dbReference type="Gene3D" id="3.30.479.20">
    <property type="entry name" value="Elongation factor Ts, dimerisation domain"/>
    <property type="match status" value="1"/>
</dbReference>
<dbReference type="InterPro" id="IPR018101">
    <property type="entry name" value="Transl_elong_Ts_CS"/>
</dbReference>
<evidence type="ECO:0000313" key="8">
    <source>
        <dbReference type="Proteomes" id="UP000231263"/>
    </source>
</evidence>
<organism evidence="7 8">
    <name type="scientific">Candidatus Uhrbacteria bacterium CG_4_9_14_3_um_filter_41_35</name>
    <dbReference type="NCBI Taxonomy" id="1975034"/>
    <lineage>
        <taxon>Bacteria</taxon>
        <taxon>Candidatus Uhriibacteriota</taxon>
    </lineage>
</organism>
<evidence type="ECO:0000256" key="2">
    <source>
        <dbReference type="ARBA" id="ARBA00016956"/>
    </source>
</evidence>
<comment type="caution">
    <text evidence="7">The sequence shown here is derived from an EMBL/GenBank/DDBJ whole genome shotgun (WGS) entry which is preliminary data.</text>
</comment>
<dbReference type="PANTHER" id="PTHR11741">
    <property type="entry name" value="ELONGATION FACTOR TS"/>
    <property type="match status" value="1"/>
</dbReference>
<evidence type="ECO:0000256" key="3">
    <source>
        <dbReference type="ARBA" id="ARBA00022768"/>
    </source>
</evidence>
<protein>
    <recommendedName>
        <fullName evidence="2 5">Elongation factor Ts</fullName>
        <shortName evidence="5">EF-Ts</shortName>
    </recommendedName>
</protein>
<name>A0A2M7XFN2_9BACT</name>
<dbReference type="GO" id="GO:0005737">
    <property type="term" value="C:cytoplasm"/>
    <property type="evidence" value="ECO:0007669"/>
    <property type="project" value="UniProtKB-SubCell"/>
</dbReference>
<dbReference type="FunFam" id="1.10.8.10:FF:000001">
    <property type="entry name" value="Elongation factor Ts"/>
    <property type="match status" value="1"/>
</dbReference>
<evidence type="ECO:0000256" key="5">
    <source>
        <dbReference type="HAMAP-Rule" id="MF_00050"/>
    </source>
</evidence>
<comment type="similarity">
    <text evidence="1 5">Belongs to the EF-Ts family.</text>
</comment>
<evidence type="ECO:0000256" key="1">
    <source>
        <dbReference type="ARBA" id="ARBA00005532"/>
    </source>
</evidence>
<dbReference type="SUPFAM" id="SSF54713">
    <property type="entry name" value="Elongation factor Ts (EF-Ts), dimerisation domain"/>
    <property type="match status" value="1"/>
</dbReference>
<dbReference type="PANTHER" id="PTHR11741:SF0">
    <property type="entry name" value="ELONGATION FACTOR TS, MITOCHONDRIAL"/>
    <property type="match status" value="1"/>
</dbReference>
<dbReference type="PROSITE" id="PS01126">
    <property type="entry name" value="EF_TS_1"/>
    <property type="match status" value="1"/>
</dbReference>
<evidence type="ECO:0000259" key="6">
    <source>
        <dbReference type="Pfam" id="PF00889"/>
    </source>
</evidence>
<dbReference type="Gene3D" id="1.10.286.20">
    <property type="match status" value="1"/>
</dbReference>
<dbReference type="Proteomes" id="UP000231263">
    <property type="component" value="Unassembled WGS sequence"/>
</dbReference>
<keyword evidence="4 5" id="KW-0648">Protein biosynthesis</keyword>
<feature type="region of interest" description="Involved in Mg(2+) ion dislocation from EF-Tu" evidence="5">
    <location>
        <begin position="81"/>
        <end position="84"/>
    </location>
</feature>
<feature type="domain" description="Translation elongation factor EFTs/EF1B dimerisation" evidence="6">
    <location>
        <begin position="94"/>
        <end position="196"/>
    </location>
</feature>
<dbReference type="Gene3D" id="1.10.8.10">
    <property type="entry name" value="DNA helicase RuvA subunit, C-terminal domain"/>
    <property type="match status" value="1"/>
</dbReference>
<dbReference type="HAMAP" id="MF_00050">
    <property type="entry name" value="EF_Ts"/>
    <property type="match status" value="1"/>
</dbReference>
<gene>
    <name evidence="5 7" type="primary">tsf</name>
    <name evidence="7" type="ORF">CO173_02860</name>
</gene>
<dbReference type="EMBL" id="PFWT01000009">
    <property type="protein sequence ID" value="PJA46683.1"/>
    <property type="molecule type" value="Genomic_DNA"/>
</dbReference>
<proteinExistence type="inferred from homology"/>
<keyword evidence="3 5" id="KW-0251">Elongation factor</keyword>
<dbReference type="SUPFAM" id="SSF46934">
    <property type="entry name" value="UBA-like"/>
    <property type="match status" value="1"/>
</dbReference>